<evidence type="ECO:0000256" key="1">
    <source>
        <dbReference type="SAM" id="Phobius"/>
    </source>
</evidence>
<reference evidence="2 3" key="1">
    <citation type="journal article" date="2013" name="PLoS Genet.">
        <title>Comparative genome structure, secondary metabolite, and effector coding capacity across Cochliobolus pathogens.</title>
        <authorList>
            <person name="Condon B.J."/>
            <person name="Leng Y."/>
            <person name="Wu D."/>
            <person name="Bushley K.E."/>
            <person name="Ohm R.A."/>
            <person name="Otillar R."/>
            <person name="Martin J."/>
            <person name="Schackwitz W."/>
            <person name="Grimwood J."/>
            <person name="MohdZainudin N."/>
            <person name="Xue C."/>
            <person name="Wang R."/>
            <person name="Manning V.A."/>
            <person name="Dhillon B."/>
            <person name="Tu Z.J."/>
            <person name="Steffenson B.J."/>
            <person name="Salamov A."/>
            <person name="Sun H."/>
            <person name="Lowry S."/>
            <person name="LaButti K."/>
            <person name="Han J."/>
            <person name="Copeland A."/>
            <person name="Lindquist E."/>
            <person name="Barry K."/>
            <person name="Schmutz J."/>
            <person name="Baker S.E."/>
            <person name="Ciuffetti L.M."/>
            <person name="Grigoriev I.V."/>
            <person name="Zhong S."/>
            <person name="Turgeon B.G."/>
        </authorList>
    </citation>
    <scope>NUCLEOTIDE SEQUENCE [LARGE SCALE GENOMIC DNA]</scope>
    <source>
        <strain evidence="2 3">ATCC 44560</strain>
    </source>
</reference>
<keyword evidence="1" id="KW-1133">Transmembrane helix</keyword>
<protein>
    <submittedName>
        <fullName evidence="2">Uncharacterized protein</fullName>
    </submittedName>
</protein>
<dbReference type="AlphaFoldDB" id="W6ZRV6"/>
<dbReference type="Proteomes" id="UP000054032">
    <property type="component" value="Unassembled WGS sequence"/>
</dbReference>
<evidence type="ECO:0000313" key="2">
    <source>
        <dbReference type="EMBL" id="EUC50224.1"/>
    </source>
</evidence>
<dbReference type="EMBL" id="KI963925">
    <property type="protein sequence ID" value="EUC50224.1"/>
    <property type="molecule type" value="Genomic_DNA"/>
</dbReference>
<gene>
    <name evidence="2" type="ORF">COCMIDRAFT_82764</name>
</gene>
<evidence type="ECO:0000313" key="3">
    <source>
        <dbReference type="Proteomes" id="UP000054032"/>
    </source>
</evidence>
<dbReference type="KEGG" id="bor:COCMIDRAFT_82764"/>
<dbReference type="HOGENOM" id="CLU_3068305_0_0_1"/>
<accession>W6ZRV6</accession>
<sequence>MNSTCNNLFLYQYPPTLPEPKYTFFFFFFFFSAARFPVWITHTQKEVHTTRLA</sequence>
<keyword evidence="1" id="KW-0812">Transmembrane</keyword>
<name>W6ZRV6_COCMI</name>
<keyword evidence="3" id="KW-1185">Reference proteome</keyword>
<feature type="transmembrane region" description="Helical" evidence="1">
    <location>
        <begin position="22"/>
        <end position="41"/>
    </location>
</feature>
<dbReference type="GeneID" id="19126119"/>
<proteinExistence type="predicted"/>
<keyword evidence="1" id="KW-0472">Membrane</keyword>
<organism evidence="2 3">
    <name type="scientific">Bipolaris oryzae ATCC 44560</name>
    <dbReference type="NCBI Taxonomy" id="930090"/>
    <lineage>
        <taxon>Eukaryota</taxon>
        <taxon>Fungi</taxon>
        <taxon>Dikarya</taxon>
        <taxon>Ascomycota</taxon>
        <taxon>Pezizomycotina</taxon>
        <taxon>Dothideomycetes</taxon>
        <taxon>Pleosporomycetidae</taxon>
        <taxon>Pleosporales</taxon>
        <taxon>Pleosporineae</taxon>
        <taxon>Pleosporaceae</taxon>
        <taxon>Bipolaris</taxon>
    </lineage>
</organism>
<dbReference type="RefSeq" id="XP_007683349.1">
    <property type="nucleotide sequence ID" value="XM_007685159.1"/>
</dbReference>